<comment type="caution">
    <text evidence="3">The sequence shown here is derived from an EMBL/GenBank/DDBJ whole genome shotgun (WGS) entry which is preliminary data.</text>
</comment>
<feature type="transmembrane region" description="Helical" evidence="2">
    <location>
        <begin position="160"/>
        <end position="180"/>
    </location>
</feature>
<keyword evidence="2" id="KW-1133">Transmembrane helix</keyword>
<protein>
    <submittedName>
        <fullName evidence="3">RsiW-degrading membrane proteinase PrsW (M82 family)</fullName>
    </submittedName>
</protein>
<dbReference type="AlphaFoldDB" id="A0A841FBH0"/>
<feature type="transmembrane region" description="Helical" evidence="2">
    <location>
        <begin position="124"/>
        <end position="148"/>
    </location>
</feature>
<feature type="transmembrane region" description="Helical" evidence="2">
    <location>
        <begin position="24"/>
        <end position="40"/>
    </location>
</feature>
<dbReference type="InterPro" id="IPR026898">
    <property type="entry name" value="PrsW"/>
</dbReference>
<dbReference type="Pfam" id="PF13367">
    <property type="entry name" value="PrsW-protease"/>
    <property type="match status" value="1"/>
</dbReference>
<keyword evidence="2" id="KW-0472">Membrane</keyword>
<accession>A0A841FBH0</accession>
<proteinExistence type="predicted"/>
<evidence type="ECO:0000256" key="2">
    <source>
        <dbReference type="SAM" id="Phobius"/>
    </source>
</evidence>
<sequence length="411" mass="45060">MSSDVMTRVVMEGQGTFVRVRRPAYWLYVGLLAFGLLYIGDRLSGAFGHLAGALWVPIVLNGLLAALFIWILGRMDLFEREPAAVRAAALLWGALVATSFAIIANNAMVSLITKLYGVNFATKWGAALAGPINEEWLKTLGVVCIVLIVREHFQRSMDGLIYGAFVGLGFQVVENLTYAINNAVSNPNSDLAGSVSVTLLRILIAGPWSHPVYSGVAGLGIAFAVTQTGRTRAMRYGVAAACFLAAWALHFLWNSPLPAWLPKGLAFFAVYGKGALILVFFFILYGISARREWHWFTEIMHDEPESVITPAELESMRTLRTRRLARKKAAKDYGLYGKRIMTRLQRAQVVLGEAKARCKRADGDLASAPDVLLARANIVGIREELNAPGKKRIGLKTRKQEGEDVGEPPAR</sequence>
<evidence type="ECO:0000313" key="4">
    <source>
        <dbReference type="Proteomes" id="UP000548476"/>
    </source>
</evidence>
<feature type="transmembrane region" description="Helical" evidence="2">
    <location>
        <begin position="200"/>
        <end position="224"/>
    </location>
</feature>
<dbReference type="RefSeq" id="WP_184787503.1">
    <property type="nucleotide sequence ID" value="NZ_BONT01000110.1"/>
</dbReference>
<feature type="region of interest" description="Disordered" evidence="1">
    <location>
        <begin position="391"/>
        <end position="411"/>
    </location>
</feature>
<name>A0A841FBH0_9ACTN</name>
<dbReference type="PANTHER" id="PTHR36844:SF1">
    <property type="entry name" value="PROTEASE PRSW"/>
    <property type="match status" value="1"/>
</dbReference>
<keyword evidence="2" id="KW-0812">Transmembrane</keyword>
<organism evidence="3 4">
    <name type="scientific">Phytomonospora endophytica</name>
    <dbReference type="NCBI Taxonomy" id="714109"/>
    <lineage>
        <taxon>Bacteria</taxon>
        <taxon>Bacillati</taxon>
        <taxon>Actinomycetota</taxon>
        <taxon>Actinomycetes</taxon>
        <taxon>Micromonosporales</taxon>
        <taxon>Micromonosporaceae</taxon>
        <taxon>Phytomonospora</taxon>
    </lineage>
</organism>
<feature type="transmembrane region" description="Helical" evidence="2">
    <location>
        <begin position="265"/>
        <end position="287"/>
    </location>
</feature>
<feature type="transmembrane region" description="Helical" evidence="2">
    <location>
        <begin position="236"/>
        <end position="253"/>
    </location>
</feature>
<dbReference type="Proteomes" id="UP000548476">
    <property type="component" value="Unassembled WGS sequence"/>
</dbReference>
<keyword evidence="4" id="KW-1185">Reference proteome</keyword>
<reference evidence="3 4" key="1">
    <citation type="submission" date="2020-08" db="EMBL/GenBank/DDBJ databases">
        <title>Genomic Encyclopedia of Type Strains, Phase IV (KMG-IV): sequencing the most valuable type-strain genomes for metagenomic binning, comparative biology and taxonomic classification.</title>
        <authorList>
            <person name="Goeker M."/>
        </authorList>
    </citation>
    <scope>NUCLEOTIDE SEQUENCE [LARGE SCALE GENOMIC DNA]</scope>
    <source>
        <strain evidence="3 4">YIM 65646</strain>
    </source>
</reference>
<feature type="transmembrane region" description="Helical" evidence="2">
    <location>
        <begin position="52"/>
        <end position="72"/>
    </location>
</feature>
<dbReference type="EMBL" id="JACHGT010000005">
    <property type="protein sequence ID" value="MBB6034621.1"/>
    <property type="molecule type" value="Genomic_DNA"/>
</dbReference>
<dbReference type="GO" id="GO:0008233">
    <property type="term" value="F:peptidase activity"/>
    <property type="evidence" value="ECO:0007669"/>
    <property type="project" value="InterPro"/>
</dbReference>
<evidence type="ECO:0000256" key="1">
    <source>
        <dbReference type="SAM" id="MobiDB-lite"/>
    </source>
</evidence>
<dbReference type="PANTHER" id="PTHR36844">
    <property type="entry name" value="PROTEASE PRSW"/>
    <property type="match status" value="1"/>
</dbReference>
<gene>
    <name evidence="3" type="ORF">HNR73_002475</name>
</gene>
<feature type="transmembrane region" description="Helical" evidence="2">
    <location>
        <begin position="84"/>
        <end position="104"/>
    </location>
</feature>
<evidence type="ECO:0000313" key="3">
    <source>
        <dbReference type="EMBL" id="MBB6034621.1"/>
    </source>
</evidence>